<evidence type="ECO:0000313" key="1">
    <source>
        <dbReference type="EMBL" id="MEQ2170678.1"/>
    </source>
</evidence>
<proteinExistence type="predicted"/>
<name>A0ABV0NGZ1_9TELE</name>
<gene>
    <name evidence="1" type="ORF">GOODEAATRI_002756</name>
</gene>
<reference evidence="1 2" key="1">
    <citation type="submission" date="2021-06" db="EMBL/GenBank/DDBJ databases">
        <authorList>
            <person name="Palmer J.M."/>
        </authorList>
    </citation>
    <scope>NUCLEOTIDE SEQUENCE [LARGE SCALE GENOMIC DNA]</scope>
    <source>
        <strain evidence="1 2">GA_2019</strain>
        <tissue evidence="1">Muscle</tissue>
    </source>
</reference>
<organism evidence="1 2">
    <name type="scientific">Goodea atripinnis</name>
    <dbReference type="NCBI Taxonomy" id="208336"/>
    <lineage>
        <taxon>Eukaryota</taxon>
        <taxon>Metazoa</taxon>
        <taxon>Chordata</taxon>
        <taxon>Craniata</taxon>
        <taxon>Vertebrata</taxon>
        <taxon>Euteleostomi</taxon>
        <taxon>Actinopterygii</taxon>
        <taxon>Neopterygii</taxon>
        <taxon>Teleostei</taxon>
        <taxon>Neoteleostei</taxon>
        <taxon>Acanthomorphata</taxon>
        <taxon>Ovalentaria</taxon>
        <taxon>Atherinomorphae</taxon>
        <taxon>Cyprinodontiformes</taxon>
        <taxon>Goodeidae</taxon>
        <taxon>Goodea</taxon>
    </lineage>
</organism>
<accession>A0ABV0NGZ1</accession>
<dbReference type="EMBL" id="JAHRIO010040081">
    <property type="protein sequence ID" value="MEQ2170678.1"/>
    <property type="molecule type" value="Genomic_DNA"/>
</dbReference>
<keyword evidence="2" id="KW-1185">Reference proteome</keyword>
<evidence type="ECO:0000313" key="2">
    <source>
        <dbReference type="Proteomes" id="UP001476798"/>
    </source>
</evidence>
<protein>
    <submittedName>
        <fullName evidence="1">Uncharacterized protein</fullName>
    </submittedName>
</protein>
<sequence length="59" mass="6748">NFSVSLHRKLKIGLLPLDREHTEREKVLVGHNGLSGKFWKHAYFLDPHSSRPGKISAKN</sequence>
<feature type="non-terminal residue" evidence="1">
    <location>
        <position position="1"/>
    </location>
</feature>
<comment type="caution">
    <text evidence="1">The sequence shown here is derived from an EMBL/GenBank/DDBJ whole genome shotgun (WGS) entry which is preliminary data.</text>
</comment>
<dbReference type="Proteomes" id="UP001476798">
    <property type="component" value="Unassembled WGS sequence"/>
</dbReference>